<organism evidence="2 3">
    <name type="scientific">Rarispira pelagica</name>
    <dbReference type="NCBI Taxonomy" id="3141764"/>
    <lineage>
        <taxon>Bacteria</taxon>
        <taxon>Pseudomonadati</taxon>
        <taxon>Spirochaetota</taxon>
        <taxon>Spirochaetia</taxon>
        <taxon>Winmispirales</taxon>
        <taxon>Winmispiraceae</taxon>
        <taxon>Rarispira</taxon>
    </lineage>
</organism>
<feature type="chain" id="PRO_5046002820" description="Alginate lyase" evidence="1">
    <location>
        <begin position="22"/>
        <end position="261"/>
    </location>
</feature>
<evidence type="ECO:0000313" key="2">
    <source>
        <dbReference type="EMBL" id="MEM5948446.1"/>
    </source>
</evidence>
<evidence type="ECO:0000256" key="1">
    <source>
        <dbReference type="SAM" id="SignalP"/>
    </source>
</evidence>
<dbReference type="EMBL" id="JBCHKQ010000003">
    <property type="protein sequence ID" value="MEM5948446.1"/>
    <property type="molecule type" value="Genomic_DNA"/>
</dbReference>
<keyword evidence="3" id="KW-1185">Reference proteome</keyword>
<sequence>MKHKILIISMALLMFFLTACSSTTGSSEASTDTTGTTTSSLTLSFSTDFESDTLGSTLPTGFYSGSFADATVVSSNDGYPAHGGAQSIQLGDTSASSNSKLVRILDGGSSTSTATLYTAGRIKFYAYLDAECGVQNNSNTAEDETQENLYLTLYNNGTSSGNRVIDIRLEASTLKLQHRTGAPTGDLTYVDETNAVFNLENWNEIQIEWDDSQYYITFNGTQYGPYDLLQTGGVGNAYFKFGQSGLVTTAKAYVDDIEIYN</sequence>
<reference evidence="2 3" key="1">
    <citation type="submission" date="2024-03" db="EMBL/GenBank/DDBJ databases">
        <title>Ignisphaera cupida sp. nov., a hyperthermophilic hydrolytic archaeon from a hot spring of Kamchatka, and proposal of Ignisphaeraceae fam. nov.</title>
        <authorList>
            <person name="Podosokorskaya O.A."/>
            <person name="Elcheninov A.G."/>
            <person name="Maltseva A.I."/>
            <person name="Zayulina K.S."/>
            <person name="Novikov A."/>
            <person name="Merkel A.Y."/>
        </authorList>
    </citation>
    <scope>NUCLEOTIDE SEQUENCE [LARGE SCALE GENOMIC DNA]</scope>
    <source>
        <strain evidence="2 3">38H-sp</strain>
    </source>
</reference>
<protein>
    <recommendedName>
        <fullName evidence="4">Alginate lyase</fullName>
    </recommendedName>
</protein>
<gene>
    <name evidence="2" type="ORF">WKV44_07800</name>
</gene>
<dbReference type="PROSITE" id="PS51257">
    <property type="entry name" value="PROKAR_LIPOPROTEIN"/>
    <property type="match status" value="1"/>
</dbReference>
<name>A0ABU9UCQ1_9SPIR</name>
<proteinExistence type="predicted"/>
<feature type="signal peptide" evidence="1">
    <location>
        <begin position="1"/>
        <end position="21"/>
    </location>
</feature>
<evidence type="ECO:0008006" key="4">
    <source>
        <dbReference type="Google" id="ProtNLM"/>
    </source>
</evidence>
<comment type="caution">
    <text evidence="2">The sequence shown here is derived from an EMBL/GenBank/DDBJ whole genome shotgun (WGS) entry which is preliminary data.</text>
</comment>
<evidence type="ECO:0000313" key="3">
    <source>
        <dbReference type="Proteomes" id="UP001466331"/>
    </source>
</evidence>
<dbReference type="RefSeq" id="WP_420069892.1">
    <property type="nucleotide sequence ID" value="NZ_JBCHKQ010000003.1"/>
</dbReference>
<keyword evidence="1" id="KW-0732">Signal</keyword>
<accession>A0ABU9UCQ1</accession>
<dbReference type="Proteomes" id="UP001466331">
    <property type="component" value="Unassembled WGS sequence"/>
</dbReference>